<dbReference type="EMBL" id="CP060201">
    <property type="protein sequence ID" value="QNH77799.1"/>
    <property type="molecule type" value="Genomic_DNA"/>
</dbReference>
<reference evidence="2" key="1">
    <citation type="journal article" date="2020" name="Microbiol. Resour. Announc.">
        <title>Complete genome sequences of four natural Pseudomonas isolates that catabolize a wide range of aromatic compounds relevant to lignin valorization.</title>
        <authorList>
            <person name="Hatmaker E.A."/>
            <person name="Presley G."/>
            <person name="Cannon O."/>
            <person name="Guss A.M."/>
            <person name="Elkins J.G."/>
        </authorList>
    </citation>
    <scope>NUCLEOTIDE SEQUENCE [LARGE SCALE GENOMIC DNA]</scope>
    <source>
        <strain evidence="2">H1F5C</strain>
    </source>
</reference>
<name>A0A7G7XCV4_9PSED</name>
<sequence length="205" mass="22686">MTDIAIPAGFVRNAIGHLVPVDQVREHDKLRDCVARDLGTEAEQLSAALARFKKKALADVADLVAVSSERYGVTLGGQKGNVSITTYDGEFKIERAYADKVVFTEEILAAKELINQCISAWSEGANSHLRVLVDRAFRANRQGQLMVKDVLSLLRVEIDDPDWKRAMQALKDSIQVNGTAVYIRVYKRQGNTDQYLPINLTLAGV</sequence>
<dbReference type="RefSeq" id="WP_179596363.1">
    <property type="nucleotide sequence ID" value="NZ_CP060201.1"/>
</dbReference>
<protein>
    <submittedName>
        <fullName evidence="1">DUF3164 family protein</fullName>
    </submittedName>
</protein>
<dbReference type="InterPro" id="IPR021505">
    <property type="entry name" value="Phage_B3_Orf6"/>
</dbReference>
<organism evidence="1 2">
    <name type="scientific">Pseudomonas protegens</name>
    <dbReference type="NCBI Taxonomy" id="380021"/>
    <lineage>
        <taxon>Bacteria</taxon>
        <taxon>Pseudomonadati</taxon>
        <taxon>Pseudomonadota</taxon>
        <taxon>Gammaproteobacteria</taxon>
        <taxon>Pseudomonadales</taxon>
        <taxon>Pseudomonadaceae</taxon>
        <taxon>Pseudomonas</taxon>
    </lineage>
</organism>
<dbReference type="AlphaFoldDB" id="A0A7G7XCV4"/>
<proteinExistence type="predicted"/>
<evidence type="ECO:0000313" key="2">
    <source>
        <dbReference type="Proteomes" id="UP000515277"/>
    </source>
</evidence>
<evidence type="ECO:0000313" key="1">
    <source>
        <dbReference type="EMBL" id="QNH77799.1"/>
    </source>
</evidence>
<dbReference type="Proteomes" id="UP000515277">
    <property type="component" value="Chromosome"/>
</dbReference>
<accession>A0A7G7XCV4</accession>
<dbReference type="Pfam" id="PF11363">
    <property type="entry name" value="DUF3164"/>
    <property type="match status" value="1"/>
</dbReference>
<gene>
    <name evidence="1" type="ORF">GGI48_00980</name>
</gene>